<dbReference type="OrthoDB" id="338531at2759"/>
<feature type="region of interest" description="Disordered" evidence="5">
    <location>
        <begin position="1887"/>
        <end position="1911"/>
    </location>
</feature>
<feature type="region of interest" description="Disordered" evidence="5">
    <location>
        <begin position="1528"/>
        <end position="1550"/>
    </location>
</feature>
<feature type="region of interest" description="Disordered" evidence="5">
    <location>
        <begin position="916"/>
        <end position="936"/>
    </location>
</feature>
<feature type="compositionally biased region" description="Polar residues" evidence="5">
    <location>
        <begin position="1688"/>
        <end position="1705"/>
    </location>
</feature>
<dbReference type="InterPro" id="IPR036388">
    <property type="entry name" value="WH-like_DNA-bd_sf"/>
</dbReference>
<dbReference type="EMBL" id="JRES01000370">
    <property type="protein sequence ID" value="KNC31893.1"/>
    <property type="molecule type" value="Genomic_DNA"/>
</dbReference>
<dbReference type="GO" id="GO:0006325">
    <property type="term" value="P:chromatin organization"/>
    <property type="evidence" value="ECO:0007669"/>
    <property type="project" value="UniProtKB-KW"/>
</dbReference>
<feature type="compositionally biased region" description="Low complexity" evidence="5">
    <location>
        <begin position="1657"/>
        <end position="1675"/>
    </location>
</feature>
<name>A0A0L0BWS4_LUCCU</name>
<evidence type="ECO:0000259" key="6">
    <source>
        <dbReference type="PROSITE" id="PS51011"/>
    </source>
</evidence>
<evidence type="ECO:0000256" key="3">
    <source>
        <dbReference type="ARBA" id="ARBA00023163"/>
    </source>
</evidence>
<dbReference type="PANTHER" id="PTHR22970">
    <property type="entry name" value="AT-RICH INTERACTIVE DOMAIN-CONTAINING PROTEIN 2"/>
    <property type="match status" value="1"/>
</dbReference>
<dbReference type="InterPro" id="IPR036431">
    <property type="entry name" value="ARID_dom_sf"/>
</dbReference>
<dbReference type="InterPro" id="IPR016024">
    <property type="entry name" value="ARM-type_fold"/>
</dbReference>
<dbReference type="InterPro" id="IPR001606">
    <property type="entry name" value="ARID_dom"/>
</dbReference>
<dbReference type="SMART" id="SM00501">
    <property type="entry name" value="BRIGHT"/>
    <property type="match status" value="1"/>
</dbReference>
<dbReference type="SUPFAM" id="SSF46774">
    <property type="entry name" value="ARID-like"/>
    <property type="match status" value="1"/>
</dbReference>
<dbReference type="PROSITE" id="PS51526">
    <property type="entry name" value="RFX_DBD"/>
    <property type="match status" value="1"/>
</dbReference>
<dbReference type="PROSITE" id="PS51011">
    <property type="entry name" value="ARID"/>
    <property type="match status" value="1"/>
</dbReference>
<protein>
    <recommendedName>
        <fullName evidence="11">AT-rich interactive domain-containing protein 2</fullName>
    </recommendedName>
</protein>
<feature type="compositionally biased region" description="Low complexity" evidence="5">
    <location>
        <begin position="921"/>
        <end position="936"/>
    </location>
</feature>
<dbReference type="GO" id="GO:0006355">
    <property type="term" value="P:regulation of DNA-templated transcription"/>
    <property type="evidence" value="ECO:0007669"/>
    <property type="project" value="InterPro"/>
</dbReference>
<feature type="domain" description="ARID" evidence="6">
    <location>
        <begin position="75"/>
        <end position="167"/>
    </location>
</feature>
<feature type="compositionally biased region" description="Low complexity" evidence="5">
    <location>
        <begin position="771"/>
        <end position="787"/>
    </location>
</feature>
<feature type="compositionally biased region" description="Polar residues" evidence="5">
    <location>
        <begin position="1"/>
        <end position="26"/>
    </location>
</feature>
<evidence type="ECO:0000313" key="9">
    <source>
        <dbReference type="EMBL" id="KNC31893.1"/>
    </source>
</evidence>
<keyword evidence="10" id="KW-1185">Reference proteome</keyword>
<dbReference type="SMART" id="SM01014">
    <property type="entry name" value="ARID"/>
    <property type="match status" value="1"/>
</dbReference>
<evidence type="ECO:0000259" key="7">
    <source>
        <dbReference type="PROSITE" id="PS51526"/>
    </source>
</evidence>
<dbReference type="InterPro" id="IPR052406">
    <property type="entry name" value="Chromatin_Remodeling_Comp"/>
</dbReference>
<feature type="region of interest" description="Disordered" evidence="5">
    <location>
        <begin position="1091"/>
        <end position="1112"/>
    </location>
</feature>
<feature type="compositionally biased region" description="Low complexity" evidence="5">
    <location>
        <begin position="1096"/>
        <end position="1112"/>
    </location>
</feature>
<feature type="compositionally biased region" description="Low complexity" evidence="5">
    <location>
        <begin position="1707"/>
        <end position="1749"/>
    </location>
</feature>
<keyword evidence="1" id="KW-0156">Chromatin regulator</keyword>
<dbReference type="STRING" id="7375.A0A0L0BWS4"/>
<keyword evidence="4" id="KW-0539">Nucleus</keyword>
<feature type="region of interest" description="Disordered" evidence="5">
    <location>
        <begin position="1"/>
        <end position="78"/>
    </location>
</feature>
<dbReference type="SUPFAM" id="SSF48371">
    <property type="entry name" value="ARM repeat"/>
    <property type="match status" value="1"/>
</dbReference>
<evidence type="ECO:0000313" key="10">
    <source>
        <dbReference type="Proteomes" id="UP000037069"/>
    </source>
</evidence>
<evidence type="ECO:0000256" key="4">
    <source>
        <dbReference type="ARBA" id="ARBA00023242"/>
    </source>
</evidence>
<feature type="domain" description="RFX-type winged-helix" evidence="7">
    <location>
        <begin position="645"/>
        <end position="727"/>
    </location>
</feature>
<evidence type="ECO:0000256" key="2">
    <source>
        <dbReference type="ARBA" id="ARBA00023015"/>
    </source>
</evidence>
<feature type="region of interest" description="Disordered" evidence="5">
    <location>
        <begin position="1653"/>
        <end position="1771"/>
    </location>
</feature>
<feature type="region of interest" description="Disordered" evidence="5">
    <location>
        <begin position="735"/>
        <end position="787"/>
    </location>
</feature>
<feature type="compositionally biased region" description="Low complexity" evidence="5">
    <location>
        <begin position="29"/>
        <end position="51"/>
    </location>
</feature>
<reference evidence="8 10" key="1">
    <citation type="journal article" date="2015" name="Nat. Commun.">
        <title>Lucilia cuprina genome unlocks parasitic fly biology to underpin future interventions.</title>
        <authorList>
            <person name="Anstead C.A."/>
            <person name="Korhonen P.K."/>
            <person name="Young N.D."/>
            <person name="Hall R.S."/>
            <person name="Jex A.R."/>
            <person name="Murali S.C."/>
            <person name="Hughes D.S."/>
            <person name="Lee S.F."/>
            <person name="Perry T."/>
            <person name="Stroehlein A.J."/>
            <person name="Ansell B.R."/>
            <person name="Breugelmans B."/>
            <person name="Hofmann A."/>
            <person name="Qu J."/>
            <person name="Dugan S."/>
            <person name="Lee S.L."/>
            <person name="Chao H."/>
            <person name="Dinh H."/>
            <person name="Han Y."/>
            <person name="Doddapaneni H.V."/>
            <person name="Worley K.C."/>
            <person name="Muzny D.M."/>
            <person name="Ioannidis P."/>
            <person name="Waterhouse R.M."/>
            <person name="Zdobnov E.M."/>
            <person name="James P.J."/>
            <person name="Bagnall N.H."/>
            <person name="Kotze A.C."/>
            <person name="Gibbs R.A."/>
            <person name="Richards S."/>
            <person name="Batterham P."/>
            <person name="Gasser R.B."/>
        </authorList>
    </citation>
    <scope>NUCLEOTIDE SEQUENCE [LARGE SCALE GENOMIC DNA]</scope>
    <source>
        <strain evidence="8 10">LS</strain>
        <tissue evidence="8">Full body</tissue>
    </source>
</reference>
<keyword evidence="2" id="KW-0805">Transcription regulation</keyword>
<accession>A0A0L0BWS4</accession>
<feature type="compositionally biased region" description="Polar residues" evidence="5">
    <location>
        <begin position="1044"/>
        <end position="1061"/>
    </location>
</feature>
<evidence type="ECO:0000313" key="8">
    <source>
        <dbReference type="EMBL" id="KNC24470.1"/>
    </source>
</evidence>
<evidence type="ECO:0008006" key="11">
    <source>
        <dbReference type="Google" id="ProtNLM"/>
    </source>
</evidence>
<dbReference type="PANTHER" id="PTHR22970:SF14">
    <property type="entry name" value="AT-RICH INTERACTIVE DOMAIN-CONTAINING PROTEIN 2"/>
    <property type="match status" value="1"/>
</dbReference>
<feature type="compositionally biased region" description="Low complexity" evidence="5">
    <location>
        <begin position="1887"/>
        <end position="1909"/>
    </location>
</feature>
<organism evidence="8 10">
    <name type="scientific">Lucilia cuprina</name>
    <name type="common">Green bottle fly</name>
    <name type="synonym">Australian sheep blowfly</name>
    <dbReference type="NCBI Taxonomy" id="7375"/>
    <lineage>
        <taxon>Eukaryota</taxon>
        <taxon>Metazoa</taxon>
        <taxon>Ecdysozoa</taxon>
        <taxon>Arthropoda</taxon>
        <taxon>Hexapoda</taxon>
        <taxon>Insecta</taxon>
        <taxon>Pterygota</taxon>
        <taxon>Neoptera</taxon>
        <taxon>Endopterygota</taxon>
        <taxon>Diptera</taxon>
        <taxon>Brachycera</taxon>
        <taxon>Muscomorpha</taxon>
        <taxon>Oestroidea</taxon>
        <taxon>Calliphoridae</taxon>
        <taxon>Luciliinae</taxon>
        <taxon>Lucilia</taxon>
    </lineage>
</organism>
<dbReference type="Gene3D" id="1.10.10.10">
    <property type="entry name" value="Winged helix-like DNA-binding domain superfamily/Winged helix DNA-binding domain"/>
    <property type="match status" value="1"/>
</dbReference>
<evidence type="ECO:0000256" key="1">
    <source>
        <dbReference type="ARBA" id="ARBA00022853"/>
    </source>
</evidence>
<dbReference type="InterPro" id="IPR003150">
    <property type="entry name" value="DNA-bd_RFX"/>
</dbReference>
<dbReference type="Gene3D" id="1.10.150.60">
    <property type="entry name" value="ARID DNA-binding domain"/>
    <property type="match status" value="1"/>
</dbReference>
<dbReference type="Proteomes" id="UP000037069">
    <property type="component" value="Unassembled WGS sequence"/>
</dbReference>
<dbReference type="Pfam" id="PF02257">
    <property type="entry name" value="RFX_DNA_binding"/>
    <property type="match status" value="1"/>
</dbReference>
<feature type="compositionally biased region" description="Polar residues" evidence="5">
    <location>
        <begin position="735"/>
        <end position="754"/>
    </location>
</feature>
<dbReference type="CDD" id="cd16100">
    <property type="entry name" value="ARID"/>
    <property type="match status" value="1"/>
</dbReference>
<dbReference type="GO" id="GO:0003677">
    <property type="term" value="F:DNA binding"/>
    <property type="evidence" value="ECO:0007669"/>
    <property type="project" value="InterPro"/>
</dbReference>
<evidence type="ECO:0000256" key="5">
    <source>
        <dbReference type="SAM" id="MobiDB-lite"/>
    </source>
</evidence>
<proteinExistence type="predicted"/>
<dbReference type="Pfam" id="PF01388">
    <property type="entry name" value="ARID"/>
    <property type="match status" value="1"/>
</dbReference>
<keyword evidence="3" id="KW-0804">Transcription</keyword>
<dbReference type="EMBL" id="JRES01001227">
    <property type="protein sequence ID" value="KNC24470.1"/>
    <property type="molecule type" value="Genomic_DNA"/>
</dbReference>
<sequence length="1994" mass="219068">MKSSNISQLQQNDGSTNNASATNTIGVITASTASASASSGTTTTGTPLRSRNNNRDRQQSDDKQDSSNIKGKNPPKPMEEFYKDLQQFHEKRGTPIMHMPKITGRQVDLHRLYCEVTERGGFQKVNMRDEWDEILPELGLKEKIVNGSAALKYIYRRVLEKYECLNYFGEDPDKVDALAAAEMNEFNMGGGRGRGSRHPTSYSSSNPTIIHSVAMSYNYRQHHVNMDRRRQFKLSTDLHKPSPYEKLMLSLLSPLPNEQDFAINACTLMANEARHTLKLNEFPKLLDALLAHTGVFSDYTMRKLFQHIYSGVRHHSLYGFWYDLLSDKPQILDLYTDEQTLREAALIDDYDDGKPEMEGIWQDCTELDFLNLRTGLGTQDYVGQRVLQVVSILRNLSFQEENLGVLVKNKTFLRFLVMSSNIRWSNVHIQALEIAGNIAGELEILDPTIDDLSRCLMATICDGIEGPDRGVIINCLEILYKLCQKDTNEDYVLKCLNNSFYNTICLFLSLNDIMMLLFTLEAIYALTCLGPKSCHSMMQVKGIVDQLISLITVEGQAYGPDGCILMRVVETVPAHLLPTVAENISNLQNVAHMPQILTPNPMHVSEIPESVGENIQQAQQQQQQHQTQQQLQMPQNFTHDDEQYALAWLGATFERAPNVSSFIETQELYRMYLSHCQKSGKHSVVNHLHFPKLVRLIFTAAIGPTTVKKVDGTELPGLHYVAIRLRAQPLPLQKSSLSVSTGPISPSGKQSESPGSARKIKKKIKQQTESPVSTTTPAALPVAATTTTPQVTTNTGVAIASDNPTTATSVSEPVKQVANPVTPIISQATVQSVIEKRPLTPQQTEEKKEEKMDVEEKIDNPAKLENPTQTIVQNVPEPEPMQIVDTTSVIQPAMAQNPSSLIKSLLANKVNQRQMKQKDITASSNNTTATTTSVPTTTAQPIKMTTTAITALVNNPLMQHTPVKVGQTTIKPLNPHPPILDKKSQISESTPPPLAPLSGANVAKDASGRPIILANQMLVDILDKKMVDPPIPTSIIQKRKIEDNSGNNKRLAMDTNSSVTSAKEEPQVTPSKNAANLYAEMAASILEDEDLEEFSTQTQQQPPQPQLEQQQIQQTSLIIPAKVQQQQTTAAPLQGVQRQLVFQSNQPQLKLTQPVPTTSQQMPNAMATIKTDHGLQTVPVILQQKPMEVQQQGQTQIIQQMMQPAAQQQQTYVLATNQQGQTYLVAQQTQPHPPPPPPQPTQTVLVTQTPQQQSTGQKTIIILQQQPMPGQQQQIITTGPPGQGQKMIMTTSQGQQVLVTQRPQTPQQIFINPQTGTATHIQHMPMQTQTRQIIQTTNPPQQQQSTQIQAGQISPSLLNQLNQIPATIKLHQPIAQHTTPSPQPQPATITRMAKTVSLVQSSNTPAAPVAIPQLQQHQSIIQQHIISGPSEKRHVILSGGAATAGGVGMRAIEIKETVITQAQQPPQQQQLNSQTIITTQQPPQGTVASTTTPPLLQQQVQQQIRAVIEQQQHPSIIQQKISSLPVVHQQQQQQPQASSSLTSSAQQQHQQQTKLQNQVLIQANIAASKHKTSLSQQQLQTPTLKAAKLPDPTPSLIQSKSVTQTHNVTHTTAPSIPIMTQSPGVGNIKKPPTLIKPSLPTVKLPPIVNNQGPPPLAVVNNTATANNSSGNAPAPMTTEVNKKEETIKTQTAAPTQGPLSSTSAAKPNPTQTPQTLTTSATSTASTTTSSNNAGSTQPPSNQNQPQLPTQSPPQPTNAPLPVTAQAQQPPQQLSTLDAQWLYICDWRNCPRKKFKSMGDLQHHVCTSHAPDHLDPAADIFCQWGVGPGLCDGVPRKRFSLMTHLIDHHLTLDSLRTAVQRRIATGMYNITPAIPPVTIVRNIELSQRANNASPSPSNSSSSSSQTQSTTGLSALQAIKRHTTDLMNSKELMDENEGPVTKSIRLTASLILRNLVTYTSTAKRSIRRYEPHLANIALSNVESSVTISHILYEMNG</sequence>
<feature type="region of interest" description="Disordered" evidence="5">
    <location>
        <begin position="1038"/>
        <end position="1072"/>
    </location>
</feature>
<dbReference type="OMA" id="IPAKVQP"/>
<feature type="compositionally biased region" description="Basic and acidic residues" evidence="5">
    <location>
        <begin position="53"/>
        <end position="65"/>
    </location>
</feature>
<gene>
    <name evidence="9" type="ORF">FF38_08490</name>
    <name evidence="8" type="ORF">FF38_10520</name>
</gene>
<comment type="caution">
    <text evidence="8">The sequence shown here is derived from an EMBL/GenBank/DDBJ whole genome shotgun (WGS) entry which is preliminary data.</text>
</comment>